<comment type="caution">
    <text evidence="2">The sequence shown here is derived from an EMBL/GenBank/DDBJ whole genome shotgun (WGS) entry which is preliminary data.</text>
</comment>
<feature type="coiled-coil region" evidence="1">
    <location>
        <begin position="87"/>
        <end position="135"/>
    </location>
</feature>
<evidence type="ECO:0000313" key="2">
    <source>
        <dbReference type="EMBL" id="KAK0669053.1"/>
    </source>
</evidence>
<organism evidence="2 3">
    <name type="scientific">Cercophora samala</name>
    <dbReference type="NCBI Taxonomy" id="330535"/>
    <lineage>
        <taxon>Eukaryota</taxon>
        <taxon>Fungi</taxon>
        <taxon>Dikarya</taxon>
        <taxon>Ascomycota</taxon>
        <taxon>Pezizomycotina</taxon>
        <taxon>Sordariomycetes</taxon>
        <taxon>Sordariomycetidae</taxon>
        <taxon>Sordariales</taxon>
        <taxon>Lasiosphaeriaceae</taxon>
        <taxon>Cercophora</taxon>
    </lineage>
</organism>
<sequence length="359" mass="41288">MADEARAKITAASAKNRELLTVLQETDHALPSLQQQRRLVKDLEGEVRASNARVAAVDRKRKKEYQEHEKYRDSALKRFAYKATGKREKFEQRAAKEEQEYFEALQEEHRETEINKDVKMQLKQARRVEADLESEVSRHNDVQRQLDELYGRIFGGPTPGYPEEDEQERVANAKTQAYQATKGKAEAETQVLKILGEGQLRMKRALGFMEDALMHSRRDMFGGGTFTDMMERNALSQAEREVMSANMLVMQAQRMSPRVKNLPQVNIDQGNLMMDVFFDNIFTDMAFHDKIKASRQSVLQAAMAMDGQVAAARRRLADLEGELRMREQEMREAREKLQKVRERVFESVAGSTPPPAYEP</sequence>
<dbReference type="AlphaFoldDB" id="A0AA39ZDN7"/>
<keyword evidence="1" id="KW-0175">Coiled coil</keyword>
<evidence type="ECO:0000256" key="1">
    <source>
        <dbReference type="SAM" id="Coils"/>
    </source>
</evidence>
<proteinExistence type="predicted"/>
<feature type="coiled-coil region" evidence="1">
    <location>
        <begin position="302"/>
        <end position="343"/>
    </location>
</feature>
<dbReference type="EMBL" id="JAULSY010000047">
    <property type="protein sequence ID" value="KAK0669053.1"/>
    <property type="molecule type" value="Genomic_DNA"/>
</dbReference>
<dbReference type="Proteomes" id="UP001174997">
    <property type="component" value="Unassembled WGS sequence"/>
</dbReference>
<accession>A0AA39ZDN7</accession>
<protein>
    <submittedName>
        <fullName evidence="2">Uncharacterized protein</fullName>
    </submittedName>
</protein>
<keyword evidence="3" id="KW-1185">Reference proteome</keyword>
<dbReference type="PANTHER" id="PTHR21974">
    <property type="entry name" value="RE15880P"/>
    <property type="match status" value="1"/>
</dbReference>
<dbReference type="PANTHER" id="PTHR21974:SF2">
    <property type="entry name" value="RE15880P"/>
    <property type="match status" value="1"/>
</dbReference>
<evidence type="ECO:0000313" key="3">
    <source>
        <dbReference type="Proteomes" id="UP001174997"/>
    </source>
</evidence>
<feature type="coiled-coil region" evidence="1">
    <location>
        <begin position="33"/>
        <end position="60"/>
    </location>
</feature>
<gene>
    <name evidence="2" type="ORF">QBC41DRAFT_320527</name>
</gene>
<reference evidence="2" key="1">
    <citation type="submission" date="2023-06" db="EMBL/GenBank/DDBJ databases">
        <title>Genome-scale phylogeny and comparative genomics of the fungal order Sordariales.</title>
        <authorList>
            <consortium name="Lawrence Berkeley National Laboratory"/>
            <person name="Hensen N."/>
            <person name="Bonometti L."/>
            <person name="Westerberg I."/>
            <person name="Brannstrom I.O."/>
            <person name="Guillou S."/>
            <person name="Cros-Aarteil S."/>
            <person name="Calhoun S."/>
            <person name="Haridas S."/>
            <person name="Kuo A."/>
            <person name="Mondo S."/>
            <person name="Pangilinan J."/>
            <person name="Riley R."/>
            <person name="Labutti K."/>
            <person name="Andreopoulos B."/>
            <person name="Lipzen A."/>
            <person name="Chen C."/>
            <person name="Yanf M."/>
            <person name="Daum C."/>
            <person name="Ng V."/>
            <person name="Clum A."/>
            <person name="Steindorff A."/>
            <person name="Ohm R."/>
            <person name="Martin F."/>
            <person name="Silar P."/>
            <person name="Natvig D."/>
            <person name="Lalanne C."/>
            <person name="Gautier V."/>
            <person name="Ament-Velasquez S.L."/>
            <person name="Kruys A."/>
            <person name="Hutchinson M.I."/>
            <person name="Powell A.J."/>
            <person name="Barry K."/>
            <person name="Miller A.N."/>
            <person name="Grigoriev I.V."/>
            <person name="Debuchy R."/>
            <person name="Gladieux P."/>
            <person name="Thoren M.H."/>
            <person name="Johannesson H."/>
        </authorList>
    </citation>
    <scope>NUCLEOTIDE SEQUENCE</scope>
    <source>
        <strain evidence="2">CBS 307.81</strain>
    </source>
</reference>
<name>A0AA39ZDN7_9PEZI</name>